<accession>A0A418NI47</accession>
<sequence>MTPRLTAAEQALQALGITEPEEIDIEVIALSLGAKVKYRQLESCEARIVGQAERAIITVDSRAAPRRKRFSVAHELGHWHRHRGLCLTCRTQDIGRPLSDGRRERAAGNPELQADAYASDLLLPGYIFRPMIAEVDRLTLSAVKTLADRFETSMTATTIRALSTNRFPSMLVCHSQEGMRWFRRPPLIPDRWFPRPDLLPESPSFRALFKGGPEPGQPAKVRASYWFDNSMAERFMVTEQTFRLPDGKVTTLLTLDPKMLDL</sequence>
<dbReference type="AlphaFoldDB" id="A0A418NI47"/>
<evidence type="ECO:0000259" key="1">
    <source>
        <dbReference type="Pfam" id="PF06114"/>
    </source>
</evidence>
<dbReference type="Pfam" id="PF06114">
    <property type="entry name" value="Peptidase_M78"/>
    <property type="match status" value="1"/>
</dbReference>
<keyword evidence="3" id="KW-1185">Reference proteome</keyword>
<protein>
    <submittedName>
        <fullName evidence="2">ImmA/IrrE family metallo-endopeptidase</fullName>
    </submittedName>
</protein>
<dbReference type="PANTHER" id="PTHR43236">
    <property type="entry name" value="ANTITOXIN HIGA1"/>
    <property type="match status" value="1"/>
</dbReference>
<feature type="domain" description="IrrE N-terminal-like" evidence="1">
    <location>
        <begin position="21"/>
        <end position="160"/>
    </location>
</feature>
<proteinExistence type="predicted"/>
<name>A0A418NI47_9SPHN</name>
<organism evidence="2 3">
    <name type="scientific">Pelagerythrobacter aerophilus</name>
    <dbReference type="NCBI Taxonomy" id="2306995"/>
    <lineage>
        <taxon>Bacteria</taxon>
        <taxon>Pseudomonadati</taxon>
        <taxon>Pseudomonadota</taxon>
        <taxon>Alphaproteobacteria</taxon>
        <taxon>Sphingomonadales</taxon>
        <taxon>Erythrobacteraceae</taxon>
        <taxon>Pelagerythrobacter</taxon>
    </lineage>
</organism>
<dbReference type="OrthoDB" id="9794834at2"/>
<dbReference type="InterPro" id="IPR010359">
    <property type="entry name" value="IrrE_HExxH"/>
</dbReference>
<comment type="caution">
    <text evidence="2">The sequence shown here is derived from an EMBL/GenBank/DDBJ whole genome shotgun (WGS) entry which is preliminary data.</text>
</comment>
<dbReference type="PANTHER" id="PTHR43236:SF2">
    <property type="entry name" value="BLL0069 PROTEIN"/>
    <property type="match status" value="1"/>
</dbReference>
<dbReference type="InterPro" id="IPR052345">
    <property type="entry name" value="Rad_response_metalloprotease"/>
</dbReference>
<dbReference type="EMBL" id="QXFK01000015">
    <property type="protein sequence ID" value="RIV78604.1"/>
    <property type="molecule type" value="Genomic_DNA"/>
</dbReference>
<dbReference type="Gene3D" id="1.10.10.2910">
    <property type="match status" value="1"/>
</dbReference>
<evidence type="ECO:0000313" key="2">
    <source>
        <dbReference type="EMBL" id="RIV78604.1"/>
    </source>
</evidence>
<gene>
    <name evidence="2" type="ORF">D2V04_07305</name>
</gene>
<dbReference type="Proteomes" id="UP000285092">
    <property type="component" value="Unassembled WGS sequence"/>
</dbReference>
<dbReference type="RefSeq" id="WP_119512653.1">
    <property type="nucleotide sequence ID" value="NZ_QXFK01000015.1"/>
</dbReference>
<evidence type="ECO:0000313" key="3">
    <source>
        <dbReference type="Proteomes" id="UP000285092"/>
    </source>
</evidence>
<reference evidence="2 3" key="1">
    <citation type="submission" date="2018-08" db="EMBL/GenBank/DDBJ databases">
        <title>Altererythrobacter sp.Ery1 and Ery12, the genome sequencing of novel strains in genus Alterythrobacter.</title>
        <authorList>
            <person name="Cheng H."/>
            <person name="Wu Y.-H."/>
            <person name="Fang C."/>
            <person name="Xu X.-W."/>
        </authorList>
    </citation>
    <scope>NUCLEOTIDE SEQUENCE [LARGE SCALE GENOMIC DNA]</scope>
    <source>
        <strain evidence="2 3">Ery1</strain>
    </source>
</reference>